<reference evidence="2 3" key="1">
    <citation type="submission" date="2021-07" db="EMBL/GenBank/DDBJ databases">
        <title>Genome data of Colletotrichum spaethianum.</title>
        <authorList>
            <person name="Utami Y.D."/>
            <person name="Hiruma K."/>
        </authorList>
    </citation>
    <scope>NUCLEOTIDE SEQUENCE [LARGE SCALE GENOMIC DNA]</scope>
    <source>
        <strain evidence="2 3">MAFF 242679</strain>
    </source>
</reference>
<dbReference type="EMBL" id="BPPX01000001">
    <property type="protein sequence ID" value="GJC77658.1"/>
    <property type="molecule type" value="Genomic_DNA"/>
</dbReference>
<name>A0AA37GB76_9PEZI</name>
<feature type="region of interest" description="Disordered" evidence="1">
    <location>
        <begin position="47"/>
        <end position="80"/>
    </location>
</feature>
<gene>
    <name evidence="2" type="ORF">ColLi_00496</name>
</gene>
<accession>A0AA37GB76</accession>
<keyword evidence="3" id="KW-1185">Reference proteome</keyword>
<proteinExistence type="predicted"/>
<comment type="caution">
    <text evidence="2">The sequence shown here is derived from an EMBL/GenBank/DDBJ whole genome shotgun (WGS) entry which is preliminary data.</text>
</comment>
<dbReference type="Proteomes" id="UP001055172">
    <property type="component" value="Unassembled WGS sequence"/>
</dbReference>
<evidence type="ECO:0000256" key="1">
    <source>
        <dbReference type="SAM" id="MobiDB-lite"/>
    </source>
</evidence>
<organism evidence="2 3">
    <name type="scientific">Colletotrichum liriopes</name>
    <dbReference type="NCBI Taxonomy" id="708192"/>
    <lineage>
        <taxon>Eukaryota</taxon>
        <taxon>Fungi</taxon>
        <taxon>Dikarya</taxon>
        <taxon>Ascomycota</taxon>
        <taxon>Pezizomycotina</taxon>
        <taxon>Sordariomycetes</taxon>
        <taxon>Hypocreomycetidae</taxon>
        <taxon>Glomerellales</taxon>
        <taxon>Glomerellaceae</taxon>
        <taxon>Colletotrichum</taxon>
        <taxon>Colletotrichum spaethianum species complex</taxon>
    </lineage>
</organism>
<sequence>MSTSQASVVVNGSSTKRSVSDQQAQAAVTQSCVDNYLTEHRDLYERLHANTKEHDRARAHEARASDASRKADDQLRQRAK</sequence>
<evidence type="ECO:0000313" key="2">
    <source>
        <dbReference type="EMBL" id="GJC77658.1"/>
    </source>
</evidence>
<evidence type="ECO:0000313" key="3">
    <source>
        <dbReference type="Proteomes" id="UP001055172"/>
    </source>
</evidence>
<dbReference type="AlphaFoldDB" id="A0AA37GB76"/>
<feature type="region of interest" description="Disordered" evidence="1">
    <location>
        <begin position="1"/>
        <end position="23"/>
    </location>
</feature>
<protein>
    <submittedName>
        <fullName evidence="2">Uncharacterized protein</fullName>
    </submittedName>
</protein>